<accession>A0A819CWL2</accession>
<keyword evidence="1" id="KW-0472">Membrane</keyword>
<evidence type="ECO:0000256" key="1">
    <source>
        <dbReference type="SAM" id="Phobius"/>
    </source>
</evidence>
<reference evidence="5" key="1">
    <citation type="submission" date="2021-02" db="EMBL/GenBank/DDBJ databases">
        <authorList>
            <person name="Nowell W R."/>
        </authorList>
    </citation>
    <scope>NUCLEOTIDE SEQUENCE</scope>
</reference>
<organism evidence="5 6">
    <name type="scientific">Adineta steineri</name>
    <dbReference type="NCBI Taxonomy" id="433720"/>
    <lineage>
        <taxon>Eukaryota</taxon>
        <taxon>Metazoa</taxon>
        <taxon>Spiralia</taxon>
        <taxon>Gnathifera</taxon>
        <taxon>Rotifera</taxon>
        <taxon>Eurotatoria</taxon>
        <taxon>Bdelloidea</taxon>
        <taxon>Adinetida</taxon>
        <taxon>Adinetidae</taxon>
        <taxon>Adineta</taxon>
    </lineage>
</organism>
<dbReference type="AlphaFoldDB" id="A0A819CWL2"/>
<comment type="caution">
    <text evidence="5">The sequence shown here is derived from an EMBL/GenBank/DDBJ whole genome shotgun (WGS) entry which is preliminary data.</text>
</comment>
<keyword evidence="1" id="KW-1133">Transmembrane helix</keyword>
<evidence type="ECO:0000313" key="6">
    <source>
        <dbReference type="Proteomes" id="UP000663844"/>
    </source>
</evidence>
<name>A0A819CWL2_9BILA</name>
<evidence type="ECO:0000313" key="4">
    <source>
        <dbReference type="EMBL" id="CAF3802307.1"/>
    </source>
</evidence>
<feature type="transmembrane region" description="Helical" evidence="1">
    <location>
        <begin position="48"/>
        <end position="72"/>
    </location>
</feature>
<dbReference type="Proteomes" id="UP000663845">
    <property type="component" value="Unassembled WGS sequence"/>
</dbReference>
<protein>
    <submittedName>
        <fullName evidence="5">Uncharacterized protein</fullName>
    </submittedName>
</protein>
<proteinExistence type="predicted"/>
<gene>
    <name evidence="2" type="ORF">JYZ213_LOCUS19575</name>
    <name evidence="4" type="ORF">OKA104_LOCUS18555</name>
    <name evidence="5" type="ORF">OXD698_LOCUS19813</name>
    <name evidence="3" type="ORF">VCS650_LOCUS19317</name>
</gene>
<dbReference type="EMBL" id="CAJNON010000191">
    <property type="protein sequence ID" value="CAF1086526.1"/>
    <property type="molecule type" value="Genomic_DNA"/>
</dbReference>
<dbReference type="EMBL" id="CAJNOG010000199">
    <property type="protein sequence ID" value="CAF1067635.1"/>
    <property type="molecule type" value="Genomic_DNA"/>
</dbReference>
<evidence type="ECO:0000313" key="5">
    <source>
        <dbReference type="EMBL" id="CAF3827030.1"/>
    </source>
</evidence>
<evidence type="ECO:0000313" key="3">
    <source>
        <dbReference type="EMBL" id="CAF1086526.1"/>
    </source>
</evidence>
<sequence>MSVSQIKQEIKNNDNEDSDSVIAHAAAAVLEWAKKQPAKFITKQAVKVVLIGAGLTAGPAGIVAATIASILIDTKEAY</sequence>
<dbReference type="Proteomes" id="UP000663891">
    <property type="component" value="Unassembled WGS sequence"/>
</dbReference>
<evidence type="ECO:0000313" key="2">
    <source>
        <dbReference type="EMBL" id="CAF1067635.1"/>
    </source>
</evidence>
<keyword evidence="1" id="KW-0812">Transmembrane</keyword>
<dbReference type="Proteomes" id="UP000663881">
    <property type="component" value="Unassembled WGS sequence"/>
</dbReference>
<dbReference type="EMBL" id="CAJOAY010001157">
    <property type="protein sequence ID" value="CAF3802307.1"/>
    <property type="molecule type" value="Genomic_DNA"/>
</dbReference>
<dbReference type="Proteomes" id="UP000663844">
    <property type="component" value="Unassembled WGS sequence"/>
</dbReference>
<dbReference type="EMBL" id="CAJOAZ010001541">
    <property type="protein sequence ID" value="CAF3827030.1"/>
    <property type="molecule type" value="Genomic_DNA"/>
</dbReference>